<feature type="domain" description="Isochorismatase-like" evidence="2">
    <location>
        <begin position="11"/>
        <end position="191"/>
    </location>
</feature>
<protein>
    <submittedName>
        <fullName evidence="3">Cysteine hydrolase</fullName>
    </submittedName>
</protein>
<dbReference type="InterPro" id="IPR050272">
    <property type="entry name" value="Isochorismatase-like_hydrls"/>
</dbReference>
<dbReference type="Proteomes" id="UP000279959">
    <property type="component" value="Chromosome"/>
</dbReference>
<dbReference type="KEGG" id="sami:SAMIE_1004810"/>
<dbReference type="Gene3D" id="3.40.50.850">
    <property type="entry name" value="Isochorismatase-like"/>
    <property type="match status" value="1"/>
</dbReference>
<dbReference type="PANTHER" id="PTHR43540:SF16">
    <property type="entry name" value="ISOCHORISMATASE-LIKE DOMAIN-CONTAINING PROTEIN"/>
    <property type="match status" value="1"/>
</dbReference>
<dbReference type="RefSeq" id="WP_066697859.1">
    <property type="nucleotide sequence ID" value="NZ_AP018664.1"/>
</dbReference>
<keyword evidence="4" id="KW-1185">Reference proteome</keyword>
<dbReference type="CDD" id="cd00431">
    <property type="entry name" value="cysteine_hydrolases"/>
    <property type="match status" value="1"/>
</dbReference>
<evidence type="ECO:0000256" key="1">
    <source>
        <dbReference type="ARBA" id="ARBA00022801"/>
    </source>
</evidence>
<dbReference type="SUPFAM" id="SSF52499">
    <property type="entry name" value="Isochorismatase-like hydrolases"/>
    <property type="match status" value="1"/>
</dbReference>
<dbReference type="Pfam" id="PF00857">
    <property type="entry name" value="Isochorismatase"/>
    <property type="match status" value="1"/>
</dbReference>
<dbReference type="InterPro" id="IPR000868">
    <property type="entry name" value="Isochorismatase-like_dom"/>
</dbReference>
<dbReference type="AlphaFoldDB" id="A0A494W8L2"/>
<proteinExistence type="predicted"/>
<evidence type="ECO:0000313" key="4">
    <source>
        <dbReference type="Proteomes" id="UP000279959"/>
    </source>
</evidence>
<evidence type="ECO:0000259" key="2">
    <source>
        <dbReference type="Pfam" id="PF00857"/>
    </source>
</evidence>
<organism evidence="3 4">
    <name type="scientific">Sphingobium amiense</name>
    <dbReference type="NCBI Taxonomy" id="135719"/>
    <lineage>
        <taxon>Bacteria</taxon>
        <taxon>Pseudomonadati</taxon>
        <taxon>Pseudomonadota</taxon>
        <taxon>Alphaproteobacteria</taxon>
        <taxon>Sphingomonadales</taxon>
        <taxon>Sphingomonadaceae</taxon>
        <taxon>Sphingobium</taxon>
    </lineage>
</organism>
<evidence type="ECO:0000313" key="3">
    <source>
        <dbReference type="EMBL" id="BBD96980.1"/>
    </source>
</evidence>
<name>A0A494W8L2_9SPHN</name>
<accession>A0A494W8L2</accession>
<sequence>MVAETYSTSDTALLLVDLLNDFLDEKGKLSERIGPMLAKTDLKTHLARLIAGARAAGIKIFYVPHGLDEHSFEEVQHLHPRWQWAMANKIFWKGEWGADFYEAFAPQPGDTIISRHRAFDSFINTDMLEKLKAAGIEKVVLAGLTSHTCVESAGRHALEEGFHVTFLTDAVAEFTEEAHRAAIDLSYPTFGHEILTIDEFLAAIEPVAA</sequence>
<dbReference type="GO" id="GO:0016787">
    <property type="term" value="F:hydrolase activity"/>
    <property type="evidence" value="ECO:0007669"/>
    <property type="project" value="UniProtKB-KW"/>
</dbReference>
<gene>
    <name evidence="3" type="ORF">SAMIE_1004810</name>
</gene>
<dbReference type="PANTHER" id="PTHR43540">
    <property type="entry name" value="PEROXYUREIDOACRYLATE/UREIDOACRYLATE AMIDOHYDROLASE-RELATED"/>
    <property type="match status" value="1"/>
</dbReference>
<reference evidence="3 4" key="1">
    <citation type="submission" date="2018-05" db="EMBL/GenBank/DDBJ databases">
        <title>Complete Genome Sequence of the Nonylphenol-Degrading Bacterium Sphingobium amiense DSM 16289T.</title>
        <authorList>
            <person name="Ootsuka M."/>
            <person name="Nishizawa T."/>
            <person name="Ohta H."/>
        </authorList>
    </citation>
    <scope>NUCLEOTIDE SEQUENCE [LARGE SCALE GENOMIC DNA]</scope>
    <source>
        <strain evidence="3 4">DSM 16289</strain>
    </source>
</reference>
<dbReference type="EMBL" id="AP018664">
    <property type="protein sequence ID" value="BBD96980.1"/>
    <property type="molecule type" value="Genomic_DNA"/>
</dbReference>
<keyword evidence="1 3" id="KW-0378">Hydrolase</keyword>
<dbReference type="InterPro" id="IPR036380">
    <property type="entry name" value="Isochorismatase-like_sf"/>
</dbReference>